<accession>A0ACB7YAU3</accession>
<evidence type="ECO:0000313" key="1">
    <source>
        <dbReference type="EMBL" id="KAH7850163.1"/>
    </source>
</evidence>
<keyword evidence="2" id="KW-1185">Reference proteome</keyword>
<gene>
    <name evidence="1" type="ORF">Vadar_028689</name>
</gene>
<dbReference type="Proteomes" id="UP000828048">
    <property type="component" value="Chromosome 7"/>
</dbReference>
<name>A0ACB7YAU3_9ERIC</name>
<dbReference type="EMBL" id="CM037157">
    <property type="protein sequence ID" value="KAH7850163.1"/>
    <property type="molecule type" value="Genomic_DNA"/>
</dbReference>
<reference evidence="1 2" key="1">
    <citation type="journal article" date="2021" name="Hortic Res">
        <title>High-quality reference genome and annotation aids understanding of berry development for evergreen blueberry (Vaccinium darrowii).</title>
        <authorList>
            <person name="Yu J."/>
            <person name="Hulse-Kemp A.M."/>
            <person name="Babiker E."/>
            <person name="Staton M."/>
        </authorList>
    </citation>
    <scope>NUCLEOTIDE SEQUENCE [LARGE SCALE GENOMIC DNA]</scope>
    <source>
        <strain evidence="2">cv. NJ 8807/NJ 8810</strain>
        <tissue evidence="1">Young leaf</tissue>
    </source>
</reference>
<protein>
    <submittedName>
        <fullName evidence="1">Uncharacterized protein</fullName>
    </submittedName>
</protein>
<sequence>MSSTTTSAAVAAVERQTYWCHECDMSVSLLTTTTSSSLLCPHCHSDFLEQMDSPLFNPNPNPDPNLSSSFPIFSPHLTPPSDDDNYLLDSPYLHRLIHHLTNSQSENPFTSPILSHHQNSPASKSAVESIPTIKITASFLDLDPIVLCAVCKDQFLVDVEAKQLPCKHMYHSDCILPWLSQHNSCPVCRFRLPAERDEDEAKEESRWRSRLVAVEEEEEDLFGFESTLRHIARRHRTVFPDLNHQSDNNVDDESREAEAGVVERANSVETVSSWPRWVIDGGDSLGGGGGDGDIGASDRVNDDDDNEDTVMY</sequence>
<organism evidence="1 2">
    <name type="scientific">Vaccinium darrowii</name>
    <dbReference type="NCBI Taxonomy" id="229202"/>
    <lineage>
        <taxon>Eukaryota</taxon>
        <taxon>Viridiplantae</taxon>
        <taxon>Streptophyta</taxon>
        <taxon>Embryophyta</taxon>
        <taxon>Tracheophyta</taxon>
        <taxon>Spermatophyta</taxon>
        <taxon>Magnoliopsida</taxon>
        <taxon>eudicotyledons</taxon>
        <taxon>Gunneridae</taxon>
        <taxon>Pentapetalae</taxon>
        <taxon>asterids</taxon>
        <taxon>Ericales</taxon>
        <taxon>Ericaceae</taxon>
        <taxon>Vaccinioideae</taxon>
        <taxon>Vaccinieae</taxon>
        <taxon>Vaccinium</taxon>
    </lineage>
</organism>
<evidence type="ECO:0000313" key="2">
    <source>
        <dbReference type="Proteomes" id="UP000828048"/>
    </source>
</evidence>
<proteinExistence type="predicted"/>
<comment type="caution">
    <text evidence="1">The sequence shown here is derived from an EMBL/GenBank/DDBJ whole genome shotgun (WGS) entry which is preliminary data.</text>
</comment>